<dbReference type="SUPFAM" id="SSF56425">
    <property type="entry name" value="Succinate dehydrogenase/fumarate reductase flavoprotein, catalytic domain"/>
    <property type="match status" value="1"/>
</dbReference>
<keyword evidence="3" id="KW-0274">FAD</keyword>
<gene>
    <name evidence="6" type="ORF">GKZ27_09250</name>
</gene>
<dbReference type="Pfam" id="PF00890">
    <property type="entry name" value="FAD_binding_2"/>
    <property type="match status" value="1"/>
</dbReference>
<dbReference type="EMBL" id="WSRR01000026">
    <property type="protein sequence ID" value="MVX61634.1"/>
    <property type="molecule type" value="Genomic_DNA"/>
</dbReference>
<sequence length="576" mass="62251">MTKEISRRSFLQGIGLAGAATVGAGLAGCAPAAPAAEGEKLSDTGDQAHRWSWEAGPEDISEDQIAETVEHEFVVVGAGLAGLATAASLAENGGDVLVVEKNTTWASRGSVIAHIGALNTPRWVAAGVEYSKFDVFRDWDVQNGSRMDNAQVWTFLERSGEALEWSLQKAEALGGTVELLGSHYFGEKFPEYYGTVMVNASDKMIELEGNGIEMGKGNALHFSLYQSSLDNGAQYLWSTPGKQLVVEDGKVTGIICVNADGDYVRYKATKGVILATGDISGDEEMSACFAPIMNRCQSSMYIPAGMNTGDGQKMAIWAGAKMQDGPWPPMIHPQGYGMFLGPFMCTNSFGQRFMNEDTWTQGKSLGILNQPGDVDYGFCVFDKNYSRDMHATRKIGGGLMWDSVYRVYGNDEPDEMYDKRILGMGIDGGFIYQADTLEEAAALVKADYPTFDEDLFLAEVARYNELVAAGEDTDFGKRADLMLPIAEAPFFIEKVGPNKMCAPGGALITGYGQVIDEEENPIEGLYAVGNCSGGLYAVDYPLVINGNSHGRCITFGYLLGRQLTGVEEVQSYPTRA</sequence>
<proteinExistence type="predicted"/>
<name>A0A6N8JR43_9ACTN</name>
<dbReference type="PANTHER" id="PTHR43400:SF10">
    <property type="entry name" value="3-OXOSTEROID 1-DEHYDROGENASE"/>
    <property type="match status" value="1"/>
</dbReference>
<dbReference type="Gene3D" id="3.90.700.10">
    <property type="entry name" value="Succinate dehydrogenase/fumarate reductase flavoprotein, catalytic domain"/>
    <property type="match status" value="1"/>
</dbReference>
<dbReference type="SUPFAM" id="SSF51905">
    <property type="entry name" value="FAD/NAD(P)-binding domain"/>
    <property type="match status" value="1"/>
</dbReference>
<keyword evidence="2" id="KW-0285">Flavoprotein</keyword>
<organism evidence="6 7">
    <name type="scientific">Adlercreutzia mucosicola</name>
    <dbReference type="NCBI Taxonomy" id="580026"/>
    <lineage>
        <taxon>Bacteria</taxon>
        <taxon>Bacillati</taxon>
        <taxon>Actinomycetota</taxon>
        <taxon>Coriobacteriia</taxon>
        <taxon>Eggerthellales</taxon>
        <taxon>Eggerthellaceae</taxon>
        <taxon>Adlercreutzia</taxon>
    </lineage>
</organism>
<protein>
    <submittedName>
        <fullName evidence="6">FAD-dependent oxidoreductase</fullName>
    </submittedName>
</protein>
<evidence type="ECO:0000256" key="2">
    <source>
        <dbReference type="ARBA" id="ARBA00022630"/>
    </source>
</evidence>
<dbReference type="PANTHER" id="PTHR43400">
    <property type="entry name" value="FUMARATE REDUCTASE"/>
    <property type="match status" value="1"/>
</dbReference>
<dbReference type="InterPro" id="IPR050315">
    <property type="entry name" value="FAD-oxidoreductase_2"/>
</dbReference>
<keyword evidence="4" id="KW-0560">Oxidoreductase</keyword>
<reference evidence="6 7" key="1">
    <citation type="submission" date="2019-12" db="EMBL/GenBank/DDBJ databases">
        <title>Microbes associate with the intestines of laboratory mice.</title>
        <authorList>
            <person name="Navarre W."/>
            <person name="Wong E."/>
        </authorList>
    </citation>
    <scope>NUCLEOTIDE SEQUENCE [LARGE SCALE GENOMIC DNA]</scope>
    <source>
        <strain evidence="6 7">NM66_B29</strain>
    </source>
</reference>
<dbReference type="PROSITE" id="PS51318">
    <property type="entry name" value="TAT"/>
    <property type="match status" value="1"/>
</dbReference>
<dbReference type="GO" id="GO:0033765">
    <property type="term" value="F:steroid dehydrogenase activity, acting on the CH-CH group of donors"/>
    <property type="evidence" value="ECO:0007669"/>
    <property type="project" value="UniProtKB-ARBA"/>
</dbReference>
<evidence type="ECO:0000256" key="3">
    <source>
        <dbReference type="ARBA" id="ARBA00022827"/>
    </source>
</evidence>
<dbReference type="InterPro" id="IPR003953">
    <property type="entry name" value="FAD-dep_OxRdtase_2_FAD-bd"/>
</dbReference>
<dbReference type="Gene3D" id="3.50.50.60">
    <property type="entry name" value="FAD/NAD(P)-binding domain"/>
    <property type="match status" value="2"/>
</dbReference>
<dbReference type="InterPro" id="IPR027477">
    <property type="entry name" value="Succ_DH/fumarate_Rdtase_cat_sf"/>
</dbReference>
<evidence type="ECO:0000259" key="5">
    <source>
        <dbReference type="Pfam" id="PF00890"/>
    </source>
</evidence>
<dbReference type="Proteomes" id="UP000463388">
    <property type="component" value="Unassembled WGS sequence"/>
</dbReference>
<feature type="domain" description="FAD-dependent oxidoreductase 2 FAD-binding" evidence="5">
    <location>
        <begin position="74"/>
        <end position="537"/>
    </location>
</feature>
<evidence type="ECO:0000256" key="1">
    <source>
        <dbReference type="ARBA" id="ARBA00001974"/>
    </source>
</evidence>
<keyword evidence="7" id="KW-1185">Reference proteome</keyword>
<dbReference type="OrthoDB" id="9813348at2"/>
<evidence type="ECO:0000313" key="7">
    <source>
        <dbReference type="Proteomes" id="UP000463388"/>
    </source>
</evidence>
<evidence type="ECO:0000256" key="4">
    <source>
        <dbReference type="ARBA" id="ARBA00023002"/>
    </source>
</evidence>
<evidence type="ECO:0000313" key="6">
    <source>
        <dbReference type="EMBL" id="MVX61634.1"/>
    </source>
</evidence>
<comment type="caution">
    <text evidence="6">The sequence shown here is derived from an EMBL/GenBank/DDBJ whole genome shotgun (WGS) entry which is preliminary data.</text>
</comment>
<dbReference type="RefSeq" id="WP_160346911.1">
    <property type="nucleotide sequence ID" value="NZ_WSRR01000026.1"/>
</dbReference>
<dbReference type="NCBIfam" id="TIGR01409">
    <property type="entry name" value="TAT_signal_seq"/>
    <property type="match status" value="1"/>
</dbReference>
<accession>A0A6N8JR43</accession>
<dbReference type="AlphaFoldDB" id="A0A6N8JR43"/>
<dbReference type="GO" id="GO:0008202">
    <property type="term" value="P:steroid metabolic process"/>
    <property type="evidence" value="ECO:0007669"/>
    <property type="project" value="UniProtKB-ARBA"/>
</dbReference>
<comment type="cofactor">
    <cofactor evidence="1">
        <name>FAD</name>
        <dbReference type="ChEBI" id="CHEBI:57692"/>
    </cofactor>
</comment>
<dbReference type="InterPro" id="IPR006311">
    <property type="entry name" value="TAT_signal"/>
</dbReference>
<dbReference type="InterPro" id="IPR036188">
    <property type="entry name" value="FAD/NAD-bd_sf"/>
</dbReference>
<dbReference type="PROSITE" id="PS51257">
    <property type="entry name" value="PROKAR_LIPOPROTEIN"/>
    <property type="match status" value="1"/>
</dbReference>
<dbReference type="InterPro" id="IPR019546">
    <property type="entry name" value="TAT_signal_bac_arc"/>
</dbReference>